<dbReference type="PANTHER" id="PTHR47683">
    <property type="entry name" value="PSEUDOURIDINE SYNTHASE FAMILY PROTEIN-RELATED"/>
    <property type="match status" value="1"/>
</dbReference>
<keyword evidence="1 5" id="KW-0413">Isomerase</keyword>
<comment type="caution">
    <text evidence="5">The sequence shown here is derived from an EMBL/GenBank/DDBJ whole genome shotgun (WGS) entry which is preliminary data.</text>
</comment>
<accession>A0ABW5NTY8</accession>
<dbReference type="Proteomes" id="UP001597480">
    <property type="component" value="Unassembled WGS sequence"/>
</dbReference>
<proteinExistence type="predicted"/>
<dbReference type="PROSITE" id="PS50889">
    <property type="entry name" value="S4"/>
    <property type="match status" value="1"/>
</dbReference>
<evidence type="ECO:0000313" key="6">
    <source>
        <dbReference type="Proteomes" id="UP001597480"/>
    </source>
</evidence>
<feature type="region of interest" description="Disordered" evidence="3">
    <location>
        <begin position="1"/>
        <end position="93"/>
    </location>
</feature>
<dbReference type="Pfam" id="PF00849">
    <property type="entry name" value="PseudoU_synth_2"/>
    <property type="match status" value="1"/>
</dbReference>
<feature type="compositionally biased region" description="Low complexity" evidence="3">
    <location>
        <begin position="60"/>
        <end position="71"/>
    </location>
</feature>
<dbReference type="RefSeq" id="WP_379820976.1">
    <property type="nucleotide sequence ID" value="NZ_JBHUMD010000025.1"/>
</dbReference>
<organism evidence="5 6">
    <name type="scientific">Flavobacterium suzhouense</name>
    <dbReference type="NCBI Taxonomy" id="1529638"/>
    <lineage>
        <taxon>Bacteria</taxon>
        <taxon>Pseudomonadati</taxon>
        <taxon>Bacteroidota</taxon>
        <taxon>Flavobacteriia</taxon>
        <taxon>Flavobacteriales</taxon>
        <taxon>Flavobacteriaceae</taxon>
        <taxon>Flavobacterium</taxon>
    </lineage>
</organism>
<sequence>MNNGNSRRGGNDRKKSGPSKPMNKARKPVSKPKSFDKPAFEEETPKASPAAKKTKKPAAPKKGPATFAKKGGYPKLKPVADKQPSENKPSVKRQIGKDEMRLNKYIANSGACSRRDADIYIQSGNVKVNGQVITEMGYVVKISDVVNFDGVTITPERKEYLLLNKPKNFTTSGEGDGSMRNVLDLVRGATNVKLQPVGRMDKNTTGLLIFTNDTEIIRKYAQPNQKSFKIYQVSLDKNLKYEDLEKMAGGVMLDGHRLFIDEISYIDGEPKTEIGLKLRTPNVKVVRAIFESFKYDVLKVDRVAFAGLTKKNLPRGNYRFLTEQEIINLKNI</sequence>
<dbReference type="Gene3D" id="3.30.70.580">
    <property type="entry name" value="Pseudouridine synthase I, catalytic domain, N-terminal subdomain"/>
    <property type="match status" value="1"/>
</dbReference>
<evidence type="ECO:0000256" key="1">
    <source>
        <dbReference type="ARBA" id="ARBA00023235"/>
    </source>
</evidence>
<dbReference type="Gene3D" id="3.10.290.10">
    <property type="entry name" value="RNA-binding S4 domain"/>
    <property type="match status" value="1"/>
</dbReference>
<feature type="domain" description="RNA-binding S4" evidence="4">
    <location>
        <begin position="100"/>
        <end position="163"/>
    </location>
</feature>
<feature type="compositionally biased region" description="Basic and acidic residues" evidence="3">
    <location>
        <begin position="33"/>
        <end position="45"/>
    </location>
</feature>
<keyword evidence="6" id="KW-1185">Reference proteome</keyword>
<evidence type="ECO:0000259" key="4">
    <source>
        <dbReference type="SMART" id="SM00363"/>
    </source>
</evidence>
<dbReference type="CDD" id="cd00165">
    <property type="entry name" value="S4"/>
    <property type="match status" value="1"/>
</dbReference>
<protein>
    <submittedName>
        <fullName evidence="5">Pseudouridine synthase</fullName>
        <ecNumber evidence="5">5.4.99.-</ecNumber>
    </submittedName>
</protein>
<dbReference type="SUPFAM" id="SSF55120">
    <property type="entry name" value="Pseudouridine synthase"/>
    <property type="match status" value="1"/>
</dbReference>
<evidence type="ECO:0000256" key="2">
    <source>
        <dbReference type="PROSITE-ProRule" id="PRU00182"/>
    </source>
</evidence>
<reference evidence="6" key="1">
    <citation type="journal article" date="2019" name="Int. J. Syst. Evol. Microbiol.">
        <title>The Global Catalogue of Microorganisms (GCM) 10K type strain sequencing project: providing services to taxonomists for standard genome sequencing and annotation.</title>
        <authorList>
            <consortium name="The Broad Institute Genomics Platform"/>
            <consortium name="The Broad Institute Genome Sequencing Center for Infectious Disease"/>
            <person name="Wu L."/>
            <person name="Ma J."/>
        </authorList>
    </citation>
    <scope>NUCLEOTIDE SEQUENCE [LARGE SCALE GENOMIC DNA]</scope>
    <source>
        <strain evidence="6">KCTC 42107</strain>
    </source>
</reference>
<dbReference type="InterPro" id="IPR020094">
    <property type="entry name" value="TruA/RsuA/RluB/E/F_N"/>
</dbReference>
<gene>
    <name evidence="5" type="ORF">ACFSR3_10830</name>
</gene>
<dbReference type="InterPro" id="IPR050343">
    <property type="entry name" value="RsuA_PseudoU_synthase"/>
</dbReference>
<evidence type="ECO:0000256" key="3">
    <source>
        <dbReference type="SAM" id="MobiDB-lite"/>
    </source>
</evidence>
<dbReference type="EMBL" id="JBHUMD010000025">
    <property type="protein sequence ID" value="MFD2602551.1"/>
    <property type="molecule type" value="Genomic_DNA"/>
</dbReference>
<dbReference type="InterPro" id="IPR002942">
    <property type="entry name" value="S4_RNA-bd"/>
</dbReference>
<dbReference type="InterPro" id="IPR042092">
    <property type="entry name" value="PsdUridine_s_RsuA/RluB/E/F_cat"/>
</dbReference>
<dbReference type="EC" id="5.4.99.-" evidence="5"/>
<dbReference type="PANTHER" id="PTHR47683:SF2">
    <property type="entry name" value="RNA-BINDING S4 DOMAIN-CONTAINING PROTEIN"/>
    <property type="match status" value="1"/>
</dbReference>
<keyword evidence="2" id="KW-0694">RNA-binding</keyword>
<dbReference type="GO" id="GO:0016853">
    <property type="term" value="F:isomerase activity"/>
    <property type="evidence" value="ECO:0007669"/>
    <property type="project" value="UniProtKB-KW"/>
</dbReference>
<dbReference type="InterPro" id="IPR006145">
    <property type="entry name" value="PsdUridine_synth_RsuA/RluA"/>
</dbReference>
<dbReference type="SUPFAM" id="SSF55174">
    <property type="entry name" value="Alpha-L RNA-binding motif"/>
    <property type="match status" value="1"/>
</dbReference>
<evidence type="ECO:0000313" key="5">
    <source>
        <dbReference type="EMBL" id="MFD2602551.1"/>
    </source>
</evidence>
<dbReference type="Gene3D" id="3.30.70.1560">
    <property type="entry name" value="Alpha-L RNA-binding motif"/>
    <property type="match status" value="1"/>
</dbReference>
<dbReference type="SMART" id="SM00363">
    <property type="entry name" value="S4"/>
    <property type="match status" value="1"/>
</dbReference>
<dbReference type="InterPro" id="IPR020103">
    <property type="entry name" value="PsdUridine_synth_cat_dom_sf"/>
</dbReference>
<dbReference type="InterPro" id="IPR036986">
    <property type="entry name" value="S4_RNA-bd_sf"/>
</dbReference>
<name>A0ABW5NTY8_9FLAO</name>
<dbReference type="Pfam" id="PF01479">
    <property type="entry name" value="S4"/>
    <property type="match status" value="1"/>
</dbReference>